<dbReference type="PANTHER" id="PTHR43401">
    <property type="entry name" value="L-THREONINE 3-DEHYDROGENASE"/>
    <property type="match status" value="1"/>
</dbReference>
<feature type="domain" description="Alcohol dehydrogenase-like N-terminal" evidence="5">
    <location>
        <begin position="25"/>
        <end position="127"/>
    </location>
</feature>
<dbReference type="Gene3D" id="3.90.180.10">
    <property type="entry name" value="Medium-chain alcohol dehydrogenases, catalytic domain"/>
    <property type="match status" value="1"/>
</dbReference>
<dbReference type="InterPro" id="IPR036291">
    <property type="entry name" value="NAD(P)-bd_dom_sf"/>
</dbReference>
<dbReference type="GO" id="GO:0008270">
    <property type="term" value="F:zinc ion binding"/>
    <property type="evidence" value="ECO:0007669"/>
    <property type="project" value="InterPro"/>
</dbReference>
<evidence type="ECO:0000256" key="1">
    <source>
        <dbReference type="ARBA" id="ARBA00022723"/>
    </source>
</evidence>
<organism evidence="6">
    <name type="scientific">marine metagenome</name>
    <dbReference type="NCBI Taxonomy" id="408172"/>
    <lineage>
        <taxon>unclassified sequences</taxon>
        <taxon>metagenomes</taxon>
        <taxon>ecological metagenomes</taxon>
    </lineage>
</organism>
<keyword evidence="2" id="KW-0862">Zinc</keyword>
<dbReference type="Gene3D" id="3.40.50.720">
    <property type="entry name" value="NAD(P)-binding Rossmann-like Domain"/>
    <property type="match status" value="1"/>
</dbReference>
<dbReference type="InterPro" id="IPR013149">
    <property type="entry name" value="ADH-like_C"/>
</dbReference>
<accession>A0A382LI79</accession>
<sequence>MSMKAAVVKSNSNIEIKNIENQSVGPGDILVKMRACGICGSDVEKVFGKYGQPSMRLGHEPAGIIMEVGSEISNFSVGDRVFTHHHVACYSDDCHECNHGNETMCKKYYESNLEPCGLADEYIVPEWNVKHGGVLKIPDSMSFEDAAMIEPLACCIRAWNKFTHKNNDSIAVLGIGPTGIMHALLAKIYGFEKIFCLDFNEFRLDFAKKFEAIAINSGNTNALEQIKSETANQGVDVVIVAT</sequence>
<protein>
    <submittedName>
        <fullName evidence="6">Uncharacterized protein</fullName>
    </submittedName>
</protein>
<dbReference type="Pfam" id="PF08240">
    <property type="entry name" value="ADH_N"/>
    <property type="match status" value="1"/>
</dbReference>
<evidence type="ECO:0000259" key="4">
    <source>
        <dbReference type="Pfam" id="PF00107"/>
    </source>
</evidence>
<dbReference type="InterPro" id="IPR011032">
    <property type="entry name" value="GroES-like_sf"/>
</dbReference>
<dbReference type="GO" id="GO:0016491">
    <property type="term" value="F:oxidoreductase activity"/>
    <property type="evidence" value="ECO:0007669"/>
    <property type="project" value="UniProtKB-KW"/>
</dbReference>
<evidence type="ECO:0000259" key="5">
    <source>
        <dbReference type="Pfam" id="PF08240"/>
    </source>
</evidence>
<dbReference type="SUPFAM" id="SSF50129">
    <property type="entry name" value="GroES-like"/>
    <property type="match status" value="1"/>
</dbReference>
<evidence type="ECO:0000256" key="3">
    <source>
        <dbReference type="ARBA" id="ARBA00023002"/>
    </source>
</evidence>
<dbReference type="AlphaFoldDB" id="A0A382LI79"/>
<gene>
    <name evidence="6" type="ORF">METZ01_LOCUS289428</name>
</gene>
<dbReference type="PANTHER" id="PTHR43401:SF2">
    <property type="entry name" value="L-THREONINE 3-DEHYDROGENASE"/>
    <property type="match status" value="1"/>
</dbReference>
<evidence type="ECO:0000256" key="2">
    <source>
        <dbReference type="ARBA" id="ARBA00022833"/>
    </source>
</evidence>
<feature type="domain" description="Alcohol dehydrogenase-like C-terminal" evidence="4">
    <location>
        <begin position="177"/>
        <end position="241"/>
    </location>
</feature>
<dbReference type="PROSITE" id="PS00059">
    <property type="entry name" value="ADH_ZINC"/>
    <property type="match status" value="1"/>
</dbReference>
<dbReference type="InterPro" id="IPR002328">
    <property type="entry name" value="ADH_Zn_CS"/>
</dbReference>
<dbReference type="SUPFAM" id="SSF51735">
    <property type="entry name" value="NAD(P)-binding Rossmann-fold domains"/>
    <property type="match status" value="1"/>
</dbReference>
<dbReference type="InterPro" id="IPR050129">
    <property type="entry name" value="Zn_alcohol_dh"/>
</dbReference>
<dbReference type="InterPro" id="IPR013154">
    <property type="entry name" value="ADH-like_N"/>
</dbReference>
<reference evidence="6" key="1">
    <citation type="submission" date="2018-05" db="EMBL/GenBank/DDBJ databases">
        <authorList>
            <person name="Lanie J.A."/>
            <person name="Ng W.-L."/>
            <person name="Kazmierczak K.M."/>
            <person name="Andrzejewski T.M."/>
            <person name="Davidsen T.M."/>
            <person name="Wayne K.J."/>
            <person name="Tettelin H."/>
            <person name="Glass J.I."/>
            <person name="Rusch D."/>
            <person name="Podicherti R."/>
            <person name="Tsui H.-C.T."/>
            <person name="Winkler M.E."/>
        </authorList>
    </citation>
    <scope>NUCLEOTIDE SEQUENCE</scope>
</reference>
<dbReference type="EMBL" id="UINC01087310">
    <property type="protein sequence ID" value="SVC36574.1"/>
    <property type="molecule type" value="Genomic_DNA"/>
</dbReference>
<keyword evidence="3" id="KW-0560">Oxidoreductase</keyword>
<keyword evidence="1" id="KW-0479">Metal-binding</keyword>
<name>A0A382LI79_9ZZZZ</name>
<evidence type="ECO:0000313" key="6">
    <source>
        <dbReference type="EMBL" id="SVC36574.1"/>
    </source>
</evidence>
<proteinExistence type="predicted"/>
<feature type="non-terminal residue" evidence="6">
    <location>
        <position position="242"/>
    </location>
</feature>
<dbReference type="Pfam" id="PF00107">
    <property type="entry name" value="ADH_zinc_N"/>
    <property type="match status" value="1"/>
</dbReference>